<evidence type="ECO:0000256" key="1">
    <source>
        <dbReference type="SAM" id="MobiDB-lite"/>
    </source>
</evidence>
<evidence type="ECO:0000313" key="2">
    <source>
        <dbReference type="EMBL" id="KAF2007744.1"/>
    </source>
</evidence>
<reference evidence="2" key="1">
    <citation type="journal article" date="2020" name="Stud. Mycol.">
        <title>101 Dothideomycetes genomes: a test case for predicting lifestyles and emergence of pathogens.</title>
        <authorList>
            <person name="Haridas S."/>
            <person name="Albert R."/>
            <person name="Binder M."/>
            <person name="Bloem J."/>
            <person name="Labutti K."/>
            <person name="Salamov A."/>
            <person name="Andreopoulos B."/>
            <person name="Baker S."/>
            <person name="Barry K."/>
            <person name="Bills G."/>
            <person name="Bluhm B."/>
            <person name="Cannon C."/>
            <person name="Castanera R."/>
            <person name="Culley D."/>
            <person name="Daum C."/>
            <person name="Ezra D."/>
            <person name="Gonzalez J."/>
            <person name="Henrissat B."/>
            <person name="Kuo A."/>
            <person name="Liang C."/>
            <person name="Lipzen A."/>
            <person name="Lutzoni F."/>
            <person name="Magnuson J."/>
            <person name="Mondo S."/>
            <person name="Nolan M."/>
            <person name="Ohm R."/>
            <person name="Pangilinan J."/>
            <person name="Park H.-J."/>
            <person name="Ramirez L."/>
            <person name="Alfaro M."/>
            <person name="Sun H."/>
            <person name="Tritt A."/>
            <person name="Yoshinaga Y."/>
            <person name="Zwiers L.-H."/>
            <person name="Turgeon B."/>
            <person name="Goodwin S."/>
            <person name="Spatafora J."/>
            <person name="Crous P."/>
            <person name="Grigoriev I."/>
        </authorList>
    </citation>
    <scope>NUCLEOTIDE SEQUENCE</scope>
    <source>
        <strain evidence="2">CBS 123094</strain>
    </source>
</reference>
<name>A0A6A5X4F6_9PLEO</name>
<organism evidence="2 3">
    <name type="scientific">Amniculicola lignicola CBS 123094</name>
    <dbReference type="NCBI Taxonomy" id="1392246"/>
    <lineage>
        <taxon>Eukaryota</taxon>
        <taxon>Fungi</taxon>
        <taxon>Dikarya</taxon>
        <taxon>Ascomycota</taxon>
        <taxon>Pezizomycotina</taxon>
        <taxon>Dothideomycetes</taxon>
        <taxon>Pleosporomycetidae</taxon>
        <taxon>Pleosporales</taxon>
        <taxon>Amniculicolaceae</taxon>
        <taxon>Amniculicola</taxon>
    </lineage>
</organism>
<protein>
    <submittedName>
        <fullName evidence="2">Uncharacterized protein</fullName>
    </submittedName>
</protein>
<dbReference type="Proteomes" id="UP000799779">
    <property type="component" value="Unassembled WGS sequence"/>
</dbReference>
<feature type="region of interest" description="Disordered" evidence="1">
    <location>
        <begin position="34"/>
        <end position="58"/>
    </location>
</feature>
<proteinExistence type="predicted"/>
<dbReference type="EMBL" id="ML977556">
    <property type="protein sequence ID" value="KAF2007744.1"/>
    <property type="molecule type" value="Genomic_DNA"/>
</dbReference>
<dbReference type="AlphaFoldDB" id="A0A6A5X4F6"/>
<sequence length="203" mass="21490">MTLGCSSLGGCISTTYASSVAVGMQCQGAGLSEALSRSRGDTPPGDNPDHSDLTSPASLNLKHNSSDPFLHRGPISSPVRICILLTPLNYHVLLRFFAGDYLPHLPNGIIAGLSANGEQWLESLQARFRVAGDGILPVGGGEKMCFPSLGSTGERGSVPWLMEGRSVLEALLELGRVGVTAEVPMVPWDDAEKYENAQVQTDL</sequence>
<keyword evidence="3" id="KW-1185">Reference proteome</keyword>
<gene>
    <name evidence="2" type="ORF">P154DRAFT_528426</name>
</gene>
<accession>A0A6A5X4F6</accession>
<evidence type="ECO:0000313" key="3">
    <source>
        <dbReference type="Proteomes" id="UP000799779"/>
    </source>
</evidence>